<dbReference type="GO" id="GO:0016758">
    <property type="term" value="F:hexosyltransferase activity"/>
    <property type="evidence" value="ECO:0007669"/>
    <property type="project" value="UniProtKB-ARBA"/>
</dbReference>
<dbReference type="eggNOG" id="COG1216">
    <property type="taxonomic scope" value="Bacteria"/>
</dbReference>
<dbReference type="PANTHER" id="PTHR22916">
    <property type="entry name" value="GLYCOSYLTRANSFERASE"/>
    <property type="match status" value="1"/>
</dbReference>
<gene>
    <name evidence="4" type="ordered locus">Palpr_1135</name>
</gene>
<dbReference type="SUPFAM" id="SSF53448">
    <property type="entry name" value="Nucleotide-diphospho-sugar transferases"/>
    <property type="match status" value="1"/>
</dbReference>
<dbReference type="RefSeq" id="WP_013444651.1">
    <property type="nucleotide sequence ID" value="NC_014734.1"/>
</dbReference>
<organism evidence="4 5">
    <name type="scientific">Paludibacter propionicigenes (strain DSM 17365 / JCM 13257 / WB4)</name>
    <dbReference type="NCBI Taxonomy" id="694427"/>
    <lineage>
        <taxon>Bacteria</taxon>
        <taxon>Pseudomonadati</taxon>
        <taxon>Bacteroidota</taxon>
        <taxon>Bacteroidia</taxon>
        <taxon>Bacteroidales</taxon>
        <taxon>Paludibacteraceae</taxon>
        <taxon>Paludibacter</taxon>
    </lineage>
</organism>
<dbReference type="InterPro" id="IPR001173">
    <property type="entry name" value="Glyco_trans_2-like"/>
</dbReference>
<evidence type="ECO:0000313" key="5">
    <source>
        <dbReference type="Proteomes" id="UP000008718"/>
    </source>
</evidence>
<dbReference type="CAZy" id="GT2">
    <property type="family name" value="Glycosyltransferase Family 2"/>
</dbReference>
<dbReference type="CDD" id="cd00761">
    <property type="entry name" value="Glyco_tranf_GTA_type"/>
    <property type="match status" value="1"/>
</dbReference>
<dbReference type="AlphaFoldDB" id="E4T3I8"/>
<dbReference type="InterPro" id="IPR029044">
    <property type="entry name" value="Nucleotide-diphossugar_trans"/>
</dbReference>
<dbReference type="HOGENOM" id="CLU_025996_25_1_10"/>
<keyword evidence="2 4" id="KW-0808">Transferase</keyword>
<dbReference type="OrthoDB" id="396512at2"/>
<dbReference type="KEGG" id="ppn:Palpr_1135"/>
<evidence type="ECO:0000256" key="1">
    <source>
        <dbReference type="ARBA" id="ARBA00022676"/>
    </source>
</evidence>
<keyword evidence="5" id="KW-1185">Reference proteome</keyword>
<protein>
    <submittedName>
        <fullName evidence="4">Glycosyl transferase family 2</fullName>
    </submittedName>
</protein>
<reference key="1">
    <citation type="submission" date="2010-11" db="EMBL/GenBank/DDBJ databases">
        <title>The complete genome of Paludibacter propionicigenes DSM 17365.</title>
        <authorList>
            <consortium name="US DOE Joint Genome Institute (JGI-PGF)"/>
            <person name="Lucas S."/>
            <person name="Copeland A."/>
            <person name="Lapidus A."/>
            <person name="Bruce D."/>
            <person name="Goodwin L."/>
            <person name="Pitluck S."/>
            <person name="Kyrpides N."/>
            <person name="Mavromatis K."/>
            <person name="Ivanova N."/>
            <person name="Munk A.C."/>
            <person name="Brettin T."/>
            <person name="Detter J.C."/>
            <person name="Han C."/>
            <person name="Tapia R."/>
            <person name="Land M."/>
            <person name="Hauser L."/>
            <person name="Markowitz V."/>
            <person name="Cheng J.-F."/>
            <person name="Hugenholtz P."/>
            <person name="Woyke T."/>
            <person name="Wu D."/>
            <person name="Gronow S."/>
            <person name="Wellnitz S."/>
            <person name="Brambilla E."/>
            <person name="Klenk H.-P."/>
            <person name="Eisen J.A."/>
        </authorList>
    </citation>
    <scope>NUCLEOTIDE SEQUENCE</scope>
    <source>
        <strain>WB4</strain>
    </source>
</reference>
<proteinExistence type="predicted"/>
<dbReference type="EMBL" id="CP002345">
    <property type="protein sequence ID" value="ADQ79282.1"/>
    <property type="molecule type" value="Genomic_DNA"/>
</dbReference>
<accession>E4T3I8</accession>
<keyword evidence="1" id="KW-0328">Glycosyltransferase</keyword>
<dbReference type="Gene3D" id="3.90.550.10">
    <property type="entry name" value="Spore Coat Polysaccharide Biosynthesis Protein SpsA, Chain A"/>
    <property type="match status" value="1"/>
</dbReference>
<feature type="domain" description="Glycosyltransferase 2-like" evidence="3">
    <location>
        <begin position="4"/>
        <end position="167"/>
    </location>
</feature>
<sequence length="323" mass="37931">MFVSIIIPVYNVEQYLRDCLISVVAQTYPDYEVICVNDGSTDGSLVILEEFRKKYNKISVISQQNKGLSVARNAGIQAAKGDYLFFLDSDDWIEPKTLEILVQKQCGEDLVCFNGCRVFEDGRTEEPDSGIEEALLTGWEYYCKYALVRRKFHFVCSVLRLYRREYLLEHKLFFEEGIYHEDNLFTPLACYYAQTVKVIPDCLYVYRIRQGSITQSVNLQRLYDMITVANKLSAFFILINSIDKSQLYREIAGEYFGAFTSNNAKLFGNKDAEIKRRINWQSFKKVSVYHRHRRIYILLTFHPLLFRMYMGLESLLKYLIRLF</sequence>
<evidence type="ECO:0000259" key="3">
    <source>
        <dbReference type="Pfam" id="PF00535"/>
    </source>
</evidence>
<name>E4T3I8_PALPW</name>
<reference evidence="4 5" key="2">
    <citation type="journal article" date="2011" name="Stand. Genomic Sci.">
        <title>Complete genome sequence of Paludibacter propionicigenes type strain (WB4).</title>
        <authorList>
            <person name="Gronow S."/>
            <person name="Munk C."/>
            <person name="Lapidus A."/>
            <person name="Nolan M."/>
            <person name="Lucas S."/>
            <person name="Hammon N."/>
            <person name="Deshpande S."/>
            <person name="Cheng J.F."/>
            <person name="Tapia R."/>
            <person name="Han C."/>
            <person name="Goodwin L."/>
            <person name="Pitluck S."/>
            <person name="Liolios K."/>
            <person name="Ivanova N."/>
            <person name="Mavromatis K."/>
            <person name="Mikhailova N."/>
            <person name="Pati A."/>
            <person name="Chen A."/>
            <person name="Palaniappan K."/>
            <person name="Land M."/>
            <person name="Hauser L."/>
            <person name="Chang Y.J."/>
            <person name="Jeffries C.D."/>
            <person name="Brambilla E."/>
            <person name="Rohde M."/>
            <person name="Goker M."/>
            <person name="Detter J.C."/>
            <person name="Woyke T."/>
            <person name="Bristow J."/>
            <person name="Eisen J.A."/>
            <person name="Markowitz V."/>
            <person name="Hugenholtz P."/>
            <person name="Kyrpides N.C."/>
            <person name="Klenk H.P."/>
        </authorList>
    </citation>
    <scope>NUCLEOTIDE SEQUENCE [LARGE SCALE GENOMIC DNA]</scope>
    <source>
        <strain evidence="5">DSM 17365 / JCM 13257 / WB4</strain>
    </source>
</reference>
<evidence type="ECO:0000256" key="2">
    <source>
        <dbReference type="ARBA" id="ARBA00022679"/>
    </source>
</evidence>
<evidence type="ECO:0000313" key="4">
    <source>
        <dbReference type="EMBL" id="ADQ79282.1"/>
    </source>
</evidence>
<dbReference type="PANTHER" id="PTHR22916:SF51">
    <property type="entry name" value="GLYCOSYLTRANSFERASE EPSH-RELATED"/>
    <property type="match status" value="1"/>
</dbReference>
<dbReference type="Pfam" id="PF00535">
    <property type="entry name" value="Glycos_transf_2"/>
    <property type="match status" value="1"/>
</dbReference>
<dbReference type="Proteomes" id="UP000008718">
    <property type="component" value="Chromosome"/>
</dbReference>
<dbReference type="STRING" id="694427.Palpr_1135"/>